<gene>
    <name evidence="1" type="ORF">HJG59_008208</name>
</gene>
<reference evidence="1 2" key="1">
    <citation type="journal article" date="2020" name="Nature">
        <title>Six reference-quality genomes reveal evolution of bat adaptations.</title>
        <authorList>
            <person name="Jebb D."/>
            <person name="Huang Z."/>
            <person name="Pippel M."/>
            <person name="Hughes G.M."/>
            <person name="Lavrichenko K."/>
            <person name="Devanna P."/>
            <person name="Winkler S."/>
            <person name="Jermiin L.S."/>
            <person name="Skirmuntt E.C."/>
            <person name="Katzourakis A."/>
            <person name="Burkitt-Gray L."/>
            <person name="Ray D.A."/>
            <person name="Sullivan K.A.M."/>
            <person name="Roscito J.G."/>
            <person name="Kirilenko B.M."/>
            <person name="Davalos L.M."/>
            <person name="Corthals A.P."/>
            <person name="Power M.L."/>
            <person name="Jones G."/>
            <person name="Ransome R.D."/>
            <person name="Dechmann D.K.N."/>
            <person name="Locatelli A.G."/>
            <person name="Puechmaille S.J."/>
            <person name="Fedrigo O."/>
            <person name="Jarvis E.D."/>
            <person name="Hiller M."/>
            <person name="Vernes S.C."/>
            <person name="Myers E.W."/>
            <person name="Teeling E.C."/>
        </authorList>
    </citation>
    <scope>NUCLEOTIDE SEQUENCE [LARGE SCALE GENOMIC DNA]</scope>
    <source>
        <strain evidence="1">MMolMol1</strain>
        <tissue evidence="1">Muscle</tissue>
    </source>
</reference>
<accession>A0A7J8FZ79</accession>
<dbReference type="InParanoid" id="A0A7J8FZ79"/>
<dbReference type="Proteomes" id="UP000550707">
    <property type="component" value="Unassembled WGS sequence"/>
</dbReference>
<evidence type="ECO:0000313" key="1">
    <source>
        <dbReference type="EMBL" id="KAF6452901.1"/>
    </source>
</evidence>
<keyword evidence="2" id="KW-1185">Reference proteome</keyword>
<evidence type="ECO:0000313" key="2">
    <source>
        <dbReference type="Proteomes" id="UP000550707"/>
    </source>
</evidence>
<sequence>MFPLVSVFGTAYALELPQVGCPALPLPSLVPRHLEYNTPNPISFPRHKTETNSSGTQATEMSECWTQTPALPLPRAKLGDWGVSFACSPLSWEKGLWPMSPMNFPSGSTEATFTLRWGVGASELVYGYFTKGVGLWVVVQLVSLAWEGKSEA</sequence>
<protein>
    <submittedName>
        <fullName evidence="1">Uncharacterized protein</fullName>
    </submittedName>
</protein>
<name>A0A7J8FZ79_MOLMO</name>
<proteinExistence type="predicted"/>
<dbReference type="AlphaFoldDB" id="A0A7J8FZ79"/>
<dbReference type="EMBL" id="JACASF010000010">
    <property type="protein sequence ID" value="KAF6452901.1"/>
    <property type="molecule type" value="Genomic_DNA"/>
</dbReference>
<comment type="caution">
    <text evidence="1">The sequence shown here is derived from an EMBL/GenBank/DDBJ whole genome shotgun (WGS) entry which is preliminary data.</text>
</comment>
<organism evidence="1 2">
    <name type="scientific">Molossus molossus</name>
    <name type="common">Pallas' mastiff bat</name>
    <name type="synonym">Vespertilio molossus</name>
    <dbReference type="NCBI Taxonomy" id="27622"/>
    <lineage>
        <taxon>Eukaryota</taxon>
        <taxon>Metazoa</taxon>
        <taxon>Chordata</taxon>
        <taxon>Craniata</taxon>
        <taxon>Vertebrata</taxon>
        <taxon>Euteleostomi</taxon>
        <taxon>Mammalia</taxon>
        <taxon>Eutheria</taxon>
        <taxon>Laurasiatheria</taxon>
        <taxon>Chiroptera</taxon>
        <taxon>Yangochiroptera</taxon>
        <taxon>Molossidae</taxon>
        <taxon>Molossus</taxon>
    </lineage>
</organism>